<dbReference type="SUPFAM" id="SSF48557">
    <property type="entry name" value="L-aspartase-like"/>
    <property type="match status" value="1"/>
</dbReference>
<dbReference type="AlphaFoldDB" id="A0A1N6K8S4"/>
<dbReference type="CDD" id="cd00332">
    <property type="entry name" value="PAL-HAL"/>
    <property type="match status" value="1"/>
</dbReference>
<dbReference type="InterPro" id="IPR008948">
    <property type="entry name" value="L-Aspartase-like"/>
</dbReference>
<evidence type="ECO:0000313" key="1">
    <source>
        <dbReference type="EMBL" id="SIO52952.1"/>
    </source>
</evidence>
<dbReference type="Gene3D" id="1.10.275.10">
    <property type="entry name" value="Fumarase/aspartase (N-terminal domain)"/>
    <property type="match status" value="1"/>
</dbReference>
<organism evidence="1 2">
    <name type="scientific">Paraburkholderia phenazinium</name>
    <dbReference type="NCBI Taxonomy" id="60549"/>
    <lineage>
        <taxon>Bacteria</taxon>
        <taxon>Pseudomonadati</taxon>
        <taxon>Pseudomonadota</taxon>
        <taxon>Betaproteobacteria</taxon>
        <taxon>Burkholderiales</taxon>
        <taxon>Burkholderiaceae</taxon>
        <taxon>Paraburkholderia</taxon>
    </lineage>
</organism>
<dbReference type="InterPro" id="IPR001106">
    <property type="entry name" value="Aromatic_Lyase"/>
</dbReference>
<evidence type="ECO:0000313" key="2">
    <source>
        <dbReference type="Proteomes" id="UP000184693"/>
    </source>
</evidence>
<sequence length="541" mass="56381">MAVIRSDRPLDWRQIAAVAAGEPLELSADARARISAAHVLVEQIVERGIRAYGVNTGVGALCDVIVSPSEQRTLSRNILMSHAVGVGTPLGAAETRAIIAAAVNNFAHGHSGIRLAVAERLVTLLDAGCLPEVPAFGSVGYLSHMAHIALVCIGEGHAHYRGERLSGREALQRLGLEPLVLDAKEGLSLVNGTPCVTGLAALALARAGRLLDWTDVVAAMSFENLRGQLVAFDAESLALRISPGLSLVGERMRSALADSGILAAAIGRRTQDPLSMRTIPHVHGAARDVFSATAEVVNRELASITDNPIVAGTPEEPRVYSQAHAVGASIALAMDSLATAIAQVAAMAERRLDRLVNPLVSGLPAFLAEPGGTCSGFMIAQYTAASLVAQNRRLAMPASLDGGITSGLQEDHLCHATPAALKALEIVDNAGRIVAIELLAAAQAYDLQMLDAPRAPYTDSLWRRVRSAVPTYRDDRPLAEDMALAFRIIADTAPPPLPDPGKMRPATVGTGADTAYPPVAGASPAAPTTVAIAACDLQSAA</sequence>
<dbReference type="RefSeq" id="WP_074268251.1">
    <property type="nucleotide sequence ID" value="NZ_FSRM01000002.1"/>
</dbReference>
<name>A0A1N6K8S4_9BURK</name>
<dbReference type="Proteomes" id="UP000184693">
    <property type="component" value="Unassembled WGS sequence"/>
</dbReference>
<proteinExistence type="predicted"/>
<reference evidence="1 2" key="1">
    <citation type="submission" date="2016-11" db="EMBL/GenBank/DDBJ databases">
        <authorList>
            <person name="Jaros S."/>
            <person name="Januszkiewicz K."/>
            <person name="Wedrychowicz H."/>
        </authorList>
    </citation>
    <scope>NUCLEOTIDE SEQUENCE [LARGE SCALE GENOMIC DNA]</scope>
    <source>
        <strain evidence="1 2">GAS86</strain>
    </source>
</reference>
<protein>
    <submittedName>
        <fullName evidence="1">Histidine ammonia-lyase</fullName>
    </submittedName>
</protein>
<gene>
    <name evidence="1" type="ORF">SAMN05444168_6417</name>
</gene>
<dbReference type="GO" id="GO:0016841">
    <property type="term" value="F:ammonia-lyase activity"/>
    <property type="evidence" value="ECO:0007669"/>
    <property type="project" value="UniProtKB-ARBA"/>
</dbReference>
<accession>A0A1N6K8S4</accession>
<dbReference type="Pfam" id="PF00221">
    <property type="entry name" value="Lyase_aromatic"/>
    <property type="match status" value="1"/>
</dbReference>
<dbReference type="OrthoDB" id="9806955at2"/>
<dbReference type="InterPro" id="IPR024083">
    <property type="entry name" value="Fumarase/histidase_N"/>
</dbReference>
<dbReference type="EMBL" id="FSRM01000002">
    <property type="protein sequence ID" value="SIO52952.1"/>
    <property type="molecule type" value="Genomic_DNA"/>
</dbReference>
<keyword evidence="1" id="KW-0456">Lyase</keyword>
<dbReference type="PANTHER" id="PTHR10362">
    <property type="entry name" value="HISTIDINE AMMONIA-LYASE"/>
    <property type="match status" value="1"/>
</dbReference>
<dbReference type="Gene3D" id="1.20.200.10">
    <property type="entry name" value="Fumarase/aspartase (Central domain)"/>
    <property type="match status" value="1"/>
</dbReference>